<protein>
    <submittedName>
        <fullName evidence="1">Probable dihydroxyacetone kinase regulator</fullName>
    </submittedName>
</protein>
<dbReference type="EMBL" id="UGPZ01000002">
    <property type="protein sequence ID" value="STY90623.1"/>
    <property type="molecule type" value="Genomic_DNA"/>
</dbReference>
<evidence type="ECO:0000313" key="6">
    <source>
        <dbReference type="Proteomes" id="UP001163632"/>
    </source>
</evidence>
<sequence length="46" mass="5283">MDLRTIKTHNAIANALIELLNEKPFEKIGAQEIIEKALINRTTFYP</sequence>
<dbReference type="RefSeq" id="WP_208624056.1">
    <property type="nucleotide sequence ID" value="NZ_CP030241.1"/>
</dbReference>
<reference evidence="2 5" key="2">
    <citation type="journal article" date="2022" name="BMC Microbiol.">
        <title>Whole genome sequencing of Moraxella bovis strains from North America reveals two genotypes with different genetic determinants.</title>
        <authorList>
            <person name="Wynn E.L."/>
            <person name="Hille M.M."/>
            <person name="Loy J.D."/>
            <person name="Schuller G."/>
            <person name="Kuhn K.L."/>
            <person name="Dickey A.M."/>
            <person name="Bono J.L."/>
            <person name="Clawson M.L."/>
        </authorList>
    </citation>
    <scope>NUCLEOTIDE SEQUENCE</scope>
    <source>
        <strain evidence="2">SAM102599</strain>
        <strain evidence="3 5">SAM57978</strain>
    </source>
</reference>
<dbReference type="AlphaFoldDB" id="A0A378PRQ7"/>
<accession>A0A378PRQ7</accession>
<dbReference type="EMBL" id="CP087781">
    <property type="protein sequence ID" value="UZA51660.1"/>
    <property type="molecule type" value="Genomic_DNA"/>
</dbReference>
<dbReference type="EMBL" id="CP087830">
    <property type="protein sequence ID" value="UZA03258.1"/>
    <property type="molecule type" value="Genomic_DNA"/>
</dbReference>
<dbReference type="Proteomes" id="UP000254133">
    <property type="component" value="Unassembled WGS sequence"/>
</dbReference>
<dbReference type="GO" id="GO:0016301">
    <property type="term" value="F:kinase activity"/>
    <property type="evidence" value="ECO:0007669"/>
    <property type="project" value="UniProtKB-KW"/>
</dbReference>
<name>A0A378PRQ7_MORBO</name>
<evidence type="ECO:0000313" key="4">
    <source>
        <dbReference type="Proteomes" id="UP000254133"/>
    </source>
</evidence>
<dbReference type="Proteomes" id="UP001163632">
    <property type="component" value="Chromosome"/>
</dbReference>
<dbReference type="SUPFAM" id="SSF46689">
    <property type="entry name" value="Homeodomain-like"/>
    <property type="match status" value="1"/>
</dbReference>
<dbReference type="GeneID" id="77189929"/>
<keyword evidence="1" id="KW-0418">Kinase</keyword>
<reference evidence="1 4" key="1">
    <citation type="submission" date="2018-06" db="EMBL/GenBank/DDBJ databases">
        <authorList>
            <consortium name="Pathogen Informatics"/>
            <person name="Doyle S."/>
        </authorList>
    </citation>
    <scope>NUCLEOTIDE SEQUENCE [LARGE SCALE GENOMIC DNA]</scope>
    <source>
        <strain evidence="1 4">NCTC9426</strain>
    </source>
</reference>
<dbReference type="InterPro" id="IPR009057">
    <property type="entry name" value="Homeodomain-like_sf"/>
</dbReference>
<dbReference type="Proteomes" id="UP001163283">
    <property type="component" value="Chromosome"/>
</dbReference>
<evidence type="ECO:0000313" key="2">
    <source>
        <dbReference type="EMBL" id="UZA03258.1"/>
    </source>
</evidence>
<keyword evidence="6" id="KW-1185">Reference proteome</keyword>
<gene>
    <name evidence="2" type="ORF">LP092_00340</name>
    <name evidence="3" type="ORF">LP129_00340</name>
    <name evidence="1" type="ORF">NCTC9426_00645</name>
</gene>
<evidence type="ECO:0000313" key="3">
    <source>
        <dbReference type="EMBL" id="UZA51660.1"/>
    </source>
</evidence>
<evidence type="ECO:0000313" key="5">
    <source>
        <dbReference type="Proteomes" id="UP001163283"/>
    </source>
</evidence>
<dbReference type="Gene3D" id="1.10.357.10">
    <property type="entry name" value="Tetracycline Repressor, domain 2"/>
    <property type="match status" value="1"/>
</dbReference>
<evidence type="ECO:0000313" key="1">
    <source>
        <dbReference type="EMBL" id="STY90623.1"/>
    </source>
</evidence>
<proteinExistence type="predicted"/>
<keyword evidence="1" id="KW-0808">Transferase</keyword>
<organism evidence="1 4">
    <name type="scientific">Moraxella bovis</name>
    <dbReference type="NCBI Taxonomy" id="476"/>
    <lineage>
        <taxon>Bacteria</taxon>
        <taxon>Pseudomonadati</taxon>
        <taxon>Pseudomonadota</taxon>
        <taxon>Gammaproteobacteria</taxon>
        <taxon>Moraxellales</taxon>
        <taxon>Moraxellaceae</taxon>
        <taxon>Moraxella</taxon>
    </lineage>
</organism>